<feature type="transmembrane region" description="Helical" evidence="1">
    <location>
        <begin position="199"/>
        <end position="221"/>
    </location>
</feature>
<gene>
    <name evidence="3" type="ORF">BDZ94DRAFT_1269276</name>
</gene>
<evidence type="ECO:0000313" key="4">
    <source>
        <dbReference type="Proteomes" id="UP000807353"/>
    </source>
</evidence>
<dbReference type="InterPro" id="IPR045339">
    <property type="entry name" value="DUF6534"/>
</dbReference>
<keyword evidence="1" id="KW-1133">Transmembrane helix</keyword>
<feature type="transmembrane region" description="Helical" evidence="1">
    <location>
        <begin position="47"/>
        <end position="71"/>
    </location>
</feature>
<keyword evidence="4" id="KW-1185">Reference proteome</keyword>
<proteinExistence type="predicted"/>
<keyword evidence="1" id="KW-0472">Membrane</keyword>
<dbReference type="EMBL" id="MU150326">
    <property type="protein sequence ID" value="KAF9458953.1"/>
    <property type="molecule type" value="Genomic_DNA"/>
</dbReference>
<feature type="domain" description="DUF6534" evidence="2">
    <location>
        <begin position="168"/>
        <end position="254"/>
    </location>
</feature>
<comment type="caution">
    <text evidence="3">The sequence shown here is derived from an EMBL/GenBank/DDBJ whole genome shotgun (WGS) entry which is preliminary data.</text>
</comment>
<organism evidence="3 4">
    <name type="scientific">Collybia nuda</name>
    <dbReference type="NCBI Taxonomy" id="64659"/>
    <lineage>
        <taxon>Eukaryota</taxon>
        <taxon>Fungi</taxon>
        <taxon>Dikarya</taxon>
        <taxon>Basidiomycota</taxon>
        <taxon>Agaricomycotina</taxon>
        <taxon>Agaricomycetes</taxon>
        <taxon>Agaricomycetidae</taxon>
        <taxon>Agaricales</taxon>
        <taxon>Tricholomatineae</taxon>
        <taxon>Clitocybaceae</taxon>
        <taxon>Collybia</taxon>
    </lineage>
</organism>
<evidence type="ECO:0000313" key="3">
    <source>
        <dbReference type="EMBL" id="KAF9458953.1"/>
    </source>
</evidence>
<evidence type="ECO:0000259" key="2">
    <source>
        <dbReference type="Pfam" id="PF20152"/>
    </source>
</evidence>
<feature type="transmembrane region" description="Helical" evidence="1">
    <location>
        <begin position="227"/>
        <end position="249"/>
    </location>
</feature>
<accession>A0A9P5XYA0</accession>
<dbReference type="PANTHER" id="PTHR40465:SF1">
    <property type="entry name" value="DUF6534 DOMAIN-CONTAINING PROTEIN"/>
    <property type="match status" value="1"/>
</dbReference>
<dbReference type="AlphaFoldDB" id="A0A9P5XYA0"/>
<name>A0A9P5XYA0_9AGAR</name>
<feature type="transmembrane region" description="Helical" evidence="1">
    <location>
        <begin position="158"/>
        <end position="178"/>
    </location>
</feature>
<dbReference type="Pfam" id="PF20152">
    <property type="entry name" value="DUF6534"/>
    <property type="match status" value="1"/>
</dbReference>
<reference evidence="3" key="1">
    <citation type="submission" date="2020-11" db="EMBL/GenBank/DDBJ databases">
        <authorList>
            <consortium name="DOE Joint Genome Institute"/>
            <person name="Ahrendt S."/>
            <person name="Riley R."/>
            <person name="Andreopoulos W."/>
            <person name="Labutti K."/>
            <person name="Pangilinan J."/>
            <person name="Ruiz-Duenas F.J."/>
            <person name="Barrasa J.M."/>
            <person name="Sanchez-Garcia M."/>
            <person name="Camarero S."/>
            <person name="Miyauchi S."/>
            <person name="Serrano A."/>
            <person name="Linde D."/>
            <person name="Babiker R."/>
            <person name="Drula E."/>
            <person name="Ayuso-Fernandez I."/>
            <person name="Pacheco R."/>
            <person name="Padilla G."/>
            <person name="Ferreira P."/>
            <person name="Barriuso J."/>
            <person name="Kellner H."/>
            <person name="Castanera R."/>
            <person name="Alfaro M."/>
            <person name="Ramirez L."/>
            <person name="Pisabarro A.G."/>
            <person name="Kuo A."/>
            <person name="Tritt A."/>
            <person name="Lipzen A."/>
            <person name="He G."/>
            <person name="Yan M."/>
            <person name="Ng V."/>
            <person name="Cullen D."/>
            <person name="Martin F."/>
            <person name="Rosso M.-N."/>
            <person name="Henrissat B."/>
            <person name="Hibbett D."/>
            <person name="Martinez A.T."/>
            <person name="Grigoriev I.V."/>
        </authorList>
    </citation>
    <scope>NUCLEOTIDE SEQUENCE</scope>
    <source>
        <strain evidence="3">CBS 247.69</strain>
    </source>
</reference>
<evidence type="ECO:0000256" key="1">
    <source>
        <dbReference type="SAM" id="Phobius"/>
    </source>
</evidence>
<sequence>MPGEGAPNTVNGMFWGVLISTALFGINIVQGWIYINTNEDKWPLRLFVTLLFGIDIALTAICSKIAHYYFIKNFGNPIVLVDLDATLNAEFGLIIVIVFLVQVYFVGRVYMLHRDRVWISVVIAMGTVGTFVCGIISMNDIAKGKGDIRTLVSTQMRIALGVDHALATLTDIFTTIALSWTFSTTRTTFKRTRALLQKLLLYTVTRGLFVTIIQLAFLVTYQAQPFGASWVVLHFCLGKVYMVTMITMLNSRASLRLEFDDPLEITPSAFVESGLANRSKIRFAGLQDISVVKTDTRTTDKDKFTTGSRKSNEPYGMKNSHYIGEEVAASCVSRG</sequence>
<dbReference type="PANTHER" id="PTHR40465">
    <property type="entry name" value="CHROMOSOME 1, WHOLE GENOME SHOTGUN SEQUENCE"/>
    <property type="match status" value="1"/>
</dbReference>
<keyword evidence="1" id="KW-0812">Transmembrane</keyword>
<protein>
    <recommendedName>
        <fullName evidence="2">DUF6534 domain-containing protein</fullName>
    </recommendedName>
</protein>
<feature type="transmembrane region" description="Helical" evidence="1">
    <location>
        <begin position="91"/>
        <end position="110"/>
    </location>
</feature>
<feature type="transmembrane region" description="Helical" evidence="1">
    <location>
        <begin position="12"/>
        <end position="35"/>
    </location>
</feature>
<dbReference type="Proteomes" id="UP000807353">
    <property type="component" value="Unassembled WGS sequence"/>
</dbReference>
<dbReference type="OrthoDB" id="2864380at2759"/>
<feature type="transmembrane region" description="Helical" evidence="1">
    <location>
        <begin position="117"/>
        <end position="138"/>
    </location>
</feature>